<protein>
    <submittedName>
        <fullName evidence="4">BPTI/Kunitz domain-containing protein</fullName>
    </submittedName>
</protein>
<organism evidence="4 5">
    <name type="scientific">Alcanivorax quisquiliarum</name>
    <dbReference type="NCBI Taxonomy" id="2933565"/>
    <lineage>
        <taxon>Bacteria</taxon>
        <taxon>Pseudomonadati</taxon>
        <taxon>Pseudomonadota</taxon>
        <taxon>Gammaproteobacteria</taxon>
        <taxon>Oceanospirillales</taxon>
        <taxon>Alcanivoracaceae</taxon>
        <taxon>Alcanivorax</taxon>
    </lineage>
</organism>
<dbReference type="InterPro" id="IPR002223">
    <property type="entry name" value="Kunitz_BPTI"/>
</dbReference>
<feature type="chain" id="PRO_5046034232" evidence="2">
    <location>
        <begin position="30"/>
        <end position="110"/>
    </location>
</feature>
<feature type="signal peptide" evidence="2">
    <location>
        <begin position="1"/>
        <end position="29"/>
    </location>
</feature>
<evidence type="ECO:0000313" key="5">
    <source>
        <dbReference type="Proteomes" id="UP001165524"/>
    </source>
</evidence>
<proteinExistence type="predicted"/>
<dbReference type="Proteomes" id="UP001165524">
    <property type="component" value="Unassembled WGS sequence"/>
</dbReference>
<gene>
    <name evidence="4" type="ORF">MU846_10400</name>
</gene>
<dbReference type="Pfam" id="PF00014">
    <property type="entry name" value="Kunitz_BPTI"/>
    <property type="match status" value="1"/>
</dbReference>
<evidence type="ECO:0000259" key="3">
    <source>
        <dbReference type="PROSITE" id="PS50279"/>
    </source>
</evidence>
<dbReference type="PROSITE" id="PS51257">
    <property type="entry name" value="PROKAR_LIPOPROTEIN"/>
    <property type="match status" value="1"/>
</dbReference>
<dbReference type="PANTHER" id="PTHR10083">
    <property type="entry name" value="KUNITZ-TYPE PROTEASE INHIBITOR-RELATED"/>
    <property type="match status" value="1"/>
</dbReference>
<dbReference type="EMBL" id="JALKII010000006">
    <property type="protein sequence ID" value="MCK0538120.1"/>
    <property type="molecule type" value="Genomic_DNA"/>
</dbReference>
<reference evidence="4" key="1">
    <citation type="submission" date="2022-04" db="EMBL/GenBank/DDBJ databases">
        <title>Alcanivorax sp. CY1518 draft genome sequence.</title>
        <authorList>
            <person name="Zhao G."/>
            <person name="An M."/>
        </authorList>
    </citation>
    <scope>NUCLEOTIDE SEQUENCE</scope>
    <source>
        <strain evidence="4">CY1518</strain>
    </source>
</reference>
<dbReference type="RefSeq" id="WP_246952427.1">
    <property type="nucleotide sequence ID" value="NZ_JALKII010000006.1"/>
</dbReference>
<keyword evidence="1" id="KW-1015">Disulfide bond</keyword>
<comment type="caution">
    <text evidence="4">The sequence shown here is derived from an EMBL/GenBank/DDBJ whole genome shotgun (WGS) entry which is preliminary data.</text>
</comment>
<dbReference type="CDD" id="cd00109">
    <property type="entry name" value="Kunitz-type"/>
    <property type="match status" value="1"/>
</dbReference>
<evidence type="ECO:0000256" key="1">
    <source>
        <dbReference type="ARBA" id="ARBA00023157"/>
    </source>
</evidence>
<dbReference type="SUPFAM" id="SSF57362">
    <property type="entry name" value="BPTI-like"/>
    <property type="match status" value="1"/>
</dbReference>
<dbReference type="SMART" id="SM00131">
    <property type="entry name" value="KU"/>
    <property type="match status" value="1"/>
</dbReference>
<dbReference type="InterPro" id="IPR050098">
    <property type="entry name" value="TFPI/VKTCI-like"/>
</dbReference>
<evidence type="ECO:0000313" key="4">
    <source>
        <dbReference type="EMBL" id="MCK0538120.1"/>
    </source>
</evidence>
<dbReference type="Gene3D" id="4.10.410.10">
    <property type="entry name" value="Pancreatic trypsin inhibitor Kunitz domain"/>
    <property type="match status" value="1"/>
</dbReference>
<dbReference type="InterPro" id="IPR036880">
    <property type="entry name" value="Kunitz_BPTI_sf"/>
</dbReference>
<accession>A0ABT0E8F9</accession>
<feature type="domain" description="BPTI/Kunitz inhibitor" evidence="3">
    <location>
        <begin position="42"/>
        <end position="91"/>
    </location>
</feature>
<keyword evidence="5" id="KW-1185">Reference proteome</keyword>
<sequence length="110" mass="11477">MRQKTRSLIPLTLLTLLCLGLAACTSNGAAPQDSAGGQAPACLMQPDAGMCRAAFTRYYFDEASGSCRSFIWGGCGGSVPFETMQDCQQACNAPASDAAPVAPFQQSLSF</sequence>
<evidence type="ECO:0000256" key="2">
    <source>
        <dbReference type="SAM" id="SignalP"/>
    </source>
</evidence>
<dbReference type="PROSITE" id="PS50279">
    <property type="entry name" value="BPTI_KUNITZ_2"/>
    <property type="match status" value="1"/>
</dbReference>
<name>A0ABT0E8F9_9GAMM</name>
<keyword evidence="2" id="KW-0732">Signal</keyword>
<dbReference type="PANTHER" id="PTHR10083:SF374">
    <property type="entry name" value="BPTI_KUNITZ INHIBITOR DOMAIN-CONTAINING PROTEIN"/>
    <property type="match status" value="1"/>
</dbReference>